<evidence type="ECO:0000259" key="7">
    <source>
        <dbReference type="Pfam" id="PF13193"/>
    </source>
</evidence>
<comment type="similarity">
    <text evidence="1">Belongs to the ATP-dependent AMP-binding enzyme family.</text>
</comment>
<feature type="domain" description="AMP-dependent synthetase/ligase" evidence="6">
    <location>
        <begin position="17"/>
        <end position="373"/>
    </location>
</feature>
<keyword evidence="2 8" id="KW-0436">Ligase</keyword>
<sequence length="518" mass="56120">MTAHHSFETFDDILNLWAKERPDQAALEHEGRVTTFGELDAMTRKTIALFQSKGIGKGDRVAWLGKNSDLFFVMLMAAARSGAVAAPVGWRLAPPEIAYILGDTEAKLVIAGEGFADAAKAIVADMGNGAVVLDEHEARAMIAQMDEAEYEPADKHTPALQLYTSGTTGNPKGAVLTNGNLLGLRRPGIAAKQPWYNYEADDCILACMPCAHIGGTGLVVISVSSGIRALILSEFIPDQVIDGIENGVTHMFIVPAAVQMVVQHPRAATTDFSNLRYLLYGAAPMPLELLKEAVRTMPGTGFLQVYGMTETAGTVTMLPPEDHDLEGNQRMRSCGKACPGVEIQIVDPDGNEVPRGTIGEIAIKSPSNMAGYWKLPEATASTLDEDGWVHTGDAAYMDEDGYIYIQDRIKDMIISGGENVYPAEVESAIYGHPAIAEVAVIGIPSEKWGEEVKACVVLKPDCECAEQDVIDYARERVAAFKAPKSIDFIPEMPRNPSGKILRRTLREPYWAGQERQVS</sequence>
<dbReference type="GO" id="GO:0006631">
    <property type="term" value="P:fatty acid metabolic process"/>
    <property type="evidence" value="ECO:0007669"/>
    <property type="project" value="TreeGrafter"/>
</dbReference>
<dbReference type="NCBIfam" id="NF004837">
    <property type="entry name" value="PRK06187.1"/>
    <property type="match status" value="1"/>
</dbReference>
<evidence type="ECO:0000256" key="1">
    <source>
        <dbReference type="ARBA" id="ARBA00006432"/>
    </source>
</evidence>
<reference evidence="8 9" key="1">
    <citation type="submission" date="2020-06" db="EMBL/GenBank/DDBJ databases">
        <title>Altererythrobacter lutimaris sp. nov., a marine bacterium isolated from a tidal flat.</title>
        <authorList>
            <person name="Kim D."/>
            <person name="Yoo Y."/>
            <person name="Kim J.-J."/>
        </authorList>
    </citation>
    <scope>NUCLEOTIDE SEQUENCE [LARGE SCALE GENOMIC DNA]</scope>
    <source>
        <strain evidence="8 9">JGD-16</strain>
    </source>
</reference>
<dbReference type="Gene3D" id="3.40.50.12780">
    <property type="entry name" value="N-terminal domain of ligase-like"/>
    <property type="match status" value="1"/>
</dbReference>
<dbReference type="CDD" id="cd17631">
    <property type="entry name" value="FACL_FadD13-like"/>
    <property type="match status" value="1"/>
</dbReference>
<proteinExistence type="inferred from homology"/>
<comment type="catalytic activity">
    <reaction evidence="3">
        <text>3-(methylsulfanyl)propanoate + ATP + CoA = 3-(methylsulfanyl)propanoyl-CoA + AMP + diphosphate</text>
        <dbReference type="Rhea" id="RHEA:43052"/>
        <dbReference type="ChEBI" id="CHEBI:30616"/>
        <dbReference type="ChEBI" id="CHEBI:33019"/>
        <dbReference type="ChEBI" id="CHEBI:49016"/>
        <dbReference type="ChEBI" id="CHEBI:57287"/>
        <dbReference type="ChEBI" id="CHEBI:82815"/>
        <dbReference type="ChEBI" id="CHEBI:456215"/>
        <dbReference type="EC" id="6.2.1.44"/>
    </reaction>
    <physiologicalReaction direction="left-to-right" evidence="3">
        <dbReference type="Rhea" id="RHEA:43053"/>
    </physiologicalReaction>
</comment>
<protein>
    <recommendedName>
        <fullName evidence="5">3-methylmercaptopropionyl-CoA ligase</fullName>
        <ecNumber evidence="4">6.2.1.44</ecNumber>
    </recommendedName>
</protein>
<dbReference type="PANTHER" id="PTHR43201:SF5">
    <property type="entry name" value="MEDIUM-CHAIN ACYL-COA LIGASE ACSF2, MITOCHONDRIAL"/>
    <property type="match status" value="1"/>
</dbReference>
<dbReference type="InterPro" id="IPR045851">
    <property type="entry name" value="AMP-bd_C_sf"/>
</dbReference>
<dbReference type="Proteomes" id="UP000546031">
    <property type="component" value="Unassembled WGS sequence"/>
</dbReference>
<dbReference type="InterPro" id="IPR025110">
    <property type="entry name" value="AMP-bd_C"/>
</dbReference>
<dbReference type="InterPro" id="IPR000873">
    <property type="entry name" value="AMP-dep_synth/lig_dom"/>
</dbReference>
<evidence type="ECO:0000313" key="9">
    <source>
        <dbReference type="Proteomes" id="UP000546031"/>
    </source>
</evidence>
<dbReference type="Gene3D" id="3.30.300.30">
    <property type="match status" value="1"/>
</dbReference>
<dbReference type="Pfam" id="PF00501">
    <property type="entry name" value="AMP-binding"/>
    <property type="match status" value="1"/>
</dbReference>
<accession>A0A850HD36</accession>
<evidence type="ECO:0000256" key="3">
    <source>
        <dbReference type="ARBA" id="ARBA00051915"/>
    </source>
</evidence>
<feature type="domain" description="AMP-binding enzyme C-terminal" evidence="7">
    <location>
        <begin position="424"/>
        <end position="499"/>
    </location>
</feature>
<name>A0A850HD36_9SPHN</name>
<evidence type="ECO:0000256" key="4">
    <source>
        <dbReference type="ARBA" id="ARBA00066616"/>
    </source>
</evidence>
<keyword evidence="9" id="KW-1185">Reference proteome</keyword>
<dbReference type="Pfam" id="PF13193">
    <property type="entry name" value="AMP-binding_C"/>
    <property type="match status" value="1"/>
</dbReference>
<dbReference type="GO" id="GO:0031956">
    <property type="term" value="F:medium-chain fatty acid-CoA ligase activity"/>
    <property type="evidence" value="ECO:0007669"/>
    <property type="project" value="TreeGrafter"/>
</dbReference>
<dbReference type="EC" id="6.2.1.44" evidence="4"/>
<dbReference type="SUPFAM" id="SSF56801">
    <property type="entry name" value="Acetyl-CoA synthetase-like"/>
    <property type="match status" value="1"/>
</dbReference>
<dbReference type="EMBL" id="JABWTA010000001">
    <property type="protein sequence ID" value="NVE94598.1"/>
    <property type="molecule type" value="Genomic_DNA"/>
</dbReference>
<dbReference type="AlphaFoldDB" id="A0A850HD36"/>
<evidence type="ECO:0000256" key="5">
    <source>
        <dbReference type="ARBA" id="ARBA00067668"/>
    </source>
</evidence>
<dbReference type="FunFam" id="3.30.300.30:FF:000008">
    <property type="entry name" value="2,3-dihydroxybenzoate-AMP ligase"/>
    <property type="match status" value="1"/>
</dbReference>
<organism evidence="8 9">
    <name type="scientific">Altererythrobacter lutimaris</name>
    <dbReference type="NCBI Taxonomy" id="2743979"/>
    <lineage>
        <taxon>Bacteria</taxon>
        <taxon>Pseudomonadati</taxon>
        <taxon>Pseudomonadota</taxon>
        <taxon>Alphaproteobacteria</taxon>
        <taxon>Sphingomonadales</taxon>
        <taxon>Erythrobacteraceae</taxon>
        <taxon>Altererythrobacter</taxon>
    </lineage>
</organism>
<gene>
    <name evidence="8" type="ORF">HUO12_06770</name>
</gene>
<evidence type="ECO:0000313" key="8">
    <source>
        <dbReference type="EMBL" id="NVE94598.1"/>
    </source>
</evidence>
<dbReference type="PANTHER" id="PTHR43201">
    <property type="entry name" value="ACYL-COA SYNTHETASE"/>
    <property type="match status" value="1"/>
</dbReference>
<evidence type="ECO:0000256" key="2">
    <source>
        <dbReference type="ARBA" id="ARBA00022598"/>
    </source>
</evidence>
<dbReference type="InterPro" id="IPR042099">
    <property type="entry name" value="ANL_N_sf"/>
</dbReference>
<comment type="caution">
    <text evidence="8">The sequence shown here is derived from an EMBL/GenBank/DDBJ whole genome shotgun (WGS) entry which is preliminary data.</text>
</comment>
<evidence type="ECO:0000259" key="6">
    <source>
        <dbReference type="Pfam" id="PF00501"/>
    </source>
</evidence>